<dbReference type="EMBL" id="KZ613945">
    <property type="protein sequence ID" value="PMD40525.1"/>
    <property type="molecule type" value="Genomic_DNA"/>
</dbReference>
<organism evidence="1 2">
    <name type="scientific">Hyaloscypha variabilis (strain UAMH 11265 / GT02V1 / F)</name>
    <name type="common">Meliniomyces variabilis</name>
    <dbReference type="NCBI Taxonomy" id="1149755"/>
    <lineage>
        <taxon>Eukaryota</taxon>
        <taxon>Fungi</taxon>
        <taxon>Dikarya</taxon>
        <taxon>Ascomycota</taxon>
        <taxon>Pezizomycotina</taxon>
        <taxon>Leotiomycetes</taxon>
        <taxon>Helotiales</taxon>
        <taxon>Hyaloscyphaceae</taxon>
        <taxon>Hyaloscypha</taxon>
        <taxon>Hyaloscypha variabilis</taxon>
    </lineage>
</organism>
<name>A0A2J6RPT8_HYAVF</name>
<evidence type="ECO:0000313" key="1">
    <source>
        <dbReference type="EMBL" id="PMD40525.1"/>
    </source>
</evidence>
<dbReference type="AlphaFoldDB" id="A0A2J6RPT8"/>
<accession>A0A2J6RPT8</accession>
<evidence type="ECO:0000313" key="2">
    <source>
        <dbReference type="Proteomes" id="UP000235786"/>
    </source>
</evidence>
<keyword evidence="2" id="KW-1185">Reference proteome</keyword>
<sequence length="97" mass="11164">MHCRFASQEASSRTFTFLTLFLSLILYPTMSESHRTFFVLTIAQAHATAILPRRLHVSMASPKIYTAYASRLLIWPRDRAGHACTMPRKVRVIVEIR</sequence>
<reference evidence="1 2" key="1">
    <citation type="submission" date="2016-04" db="EMBL/GenBank/DDBJ databases">
        <title>A degradative enzymes factory behind the ericoid mycorrhizal symbiosis.</title>
        <authorList>
            <consortium name="DOE Joint Genome Institute"/>
            <person name="Martino E."/>
            <person name="Morin E."/>
            <person name="Grelet G."/>
            <person name="Kuo A."/>
            <person name="Kohler A."/>
            <person name="Daghino S."/>
            <person name="Barry K."/>
            <person name="Choi C."/>
            <person name="Cichocki N."/>
            <person name="Clum A."/>
            <person name="Copeland A."/>
            <person name="Hainaut M."/>
            <person name="Haridas S."/>
            <person name="Labutti K."/>
            <person name="Lindquist E."/>
            <person name="Lipzen A."/>
            <person name="Khouja H.-R."/>
            <person name="Murat C."/>
            <person name="Ohm R."/>
            <person name="Olson A."/>
            <person name="Spatafora J."/>
            <person name="Veneault-Fourrey C."/>
            <person name="Henrissat B."/>
            <person name="Grigoriev I."/>
            <person name="Martin F."/>
            <person name="Perotto S."/>
        </authorList>
    </citation>
    <scope>NUCLEOTIDE SEQUENCE [LARGE SCALE GENOMIC DNA]</scope>
    <source>
        <strain evidence="1 2">F</strain>
    </source>
</reference>
<protein>
    <submittedName>
        <fullName evidence="1">Uncharacterized protein</fullName>
    </submittedName>
</protein>
<dbReference type="Proteomes" id="UP000235786">
    <property type="component" value="Unassembled WGS sequence"/>
</dbReference>
<proteinExistence type="predicted"/>
<gene>
    <name evidence="1" type="ORF">L207DRAFT_340509</name>
</gene>